<keyword evidence="1" id="KW-0812">Transmembrane</keyword>
<dbReference type="Pfam" id="PF12615">
    <property type="entry name" value="TraD_N"/>
    <property type="match status" value="1"/>
</dbReference>
<feature type="transmembrane region" description="Helical" evidence="1">
    <location>
        <begin position="34"/>
        <end position="54"/>
    </location>
</feature>
<accession>A0A9X3AW90</accession>
<dbReference type="RefSeq" id="WP_261274025.1">
    <property type="nucleotide sequence ID" value="NZ_JAMTCC010000075.1"/>
</dbReference>
<organism evidence="4 5">
    <name type="scientific">Shewanella septentrionalis</name>
    <dbReference type="NCBI Taxonomy" id="2952223"/>
    <lineage>
        <taxon>Bacteria</taxon>
        <taxon>Pseudomonadati</taxon>
        <taxon>Pseudomonadota</taxon>
        <taxon>Gammaproteobacteria</taxon>
        <taxon>Alteromonadales</taxon>
        <taxon>Shewanellaceae</taxon>
        <taxon>Shewanella</taxon>
    </lineage>
</organism>
<dbReference type="Proteomes" id="UP001155604">
    <property type="component" value="Unassembled WGS sequence"/>
</dbReference>
<dbReference type="AlphaFoldDB" id="A0A9X3AW90"/>
<evidence type="ECO:0000256" key="1">
    <source>
        <dbReference type="SAM" id="Phobius"/>
    </source>
</evidence>
<dbReference type="InterPro" id="IPR019476">
    <property type="entry name" value="T4SS_TraD_DNA-bd"/>
</dbReference>
<evidence type="ECO:0000313" key="4">
    <source>
        <dbReference type="EMBL" id="MCT7948031.1"/>
    </source>
</evidence>
<sequence length="221" mass="25663">MTLNPKRTKGSNYTRGGQILFHNLRMFLQINAALIRWTCFGVLILTALLCYLFLDKDTLMGAYYYWINQTVSVFRPESHVMQTEWQGTVYTSTLGSQLQNPILIAANSRFWLWTQIYLLISCVIGIVFLSVAMWYFKKKGDEQTEEHFIRGMQKATPKELAKQLKKDKRQSDFKLDGIGIFKERFEVQHLLLDGTTGAGKSVALRKFLTWIRERGDKAIIY</sequence>
<evidence type="ECO:0000259" key="2">
    <source>
        <dbReference type="Pfam" id="PF10412"/>
    </source>
</evidence>
<proteinExistence type="predicted"/>
<dbReference type="GO" id="GO:0003677">
    <property type="term" value="F:DNA binding"/>
    <property type="evidence" value="ECO:0007669"/>
    <property type="project" value="UniProtKB-KW"/>
</dbReference>
<name>A0A9X3AW90_9GAMM</name>
<keyword evidence="1" id="KW-1133">Transmembrane helix</keyword>
<comment type="caution">
    <text evidence="4">The sequence shown here is derived from an EMBL/GenBank/DDBJ whole genome shotgun (WGS) entry which is preliminary data.</text>
</comment>
<keyword evidence="4" id="KW-0238">DNA-binding</keyword>
<dbReference type="EMBL" id="JAMTCC010000075">
    <property type="protein sequence ID" value="MCT7948031.1"/>
    <property type="molecule type" value="Genomic_DNA"/>
</dbReference>
<feature type="domain" description="TraD coupling protein N-terminal" evidence="3">
    <location>
        <begin position="38"/>
        <end position="127"/>
    </location>
</feature>
<feature type="transmembrane region" description="Helical" evidence="1">
    <location>
        <begin position="116"/>
        <end position="136"/>
    </location>
</feature>
<protein>
    <submittedName>
        <fullName evidence="4">Type IV secretion system DNA-binding domain-containing protein</fullName>
    </submittedName>
</protein>
<evidence type="ECO:0000313" key="5">
    <source>
        <dbReference type="Proteomes" id="UP001155604"/>
    </source>
</evidence>
<dbReference type="Pfam" id="PF10412">
    <property type="entry name" value="TrwB_AAD_bind"/>
    <property type="match status" value="1"/>
</dbReference>
<dbReference type="Gene3D" id="3.40.50.300">
    <property type="entry name" value="P-loop containing nucleotide triphosphate hydrolases"/>
    <property type="match status" value="1"/>
</dbReference>
<gene>
    <name evidence="4" type="ORF">NE536_22045</name>
</gene>
<reference evidence="4" key="1">
    <citation type="journal article" date="2023" name="Int. J. Syst. Evol. Microbiol.">
        <title>&lt;i&gt;Shewanella septentrionalis&lt;/i&gt; sp. nov. and &lt;i&gt;Shewanella holmiensis&lt;/i&gt; sp. nov., isolated from Baltic Sea water and sediments.</title>
        <authorList>
            <person name="Martin-Rodriguez A.J."/>
            <person name="Thorell K."/>
            <person name="Joffre E."/>
            <person name="Jensie-Markopoulos S."/>
            <person name="Moore E.R.B."/>
            <person name="Sjoling A."/>
        </authorList>
    </citation>
    <scope>NUCLEOTIDE SEQUENCE</scope>
    <source>
        <strain evidence="4">SP1W3</strain>
    </source>
</reference>
<feature type="domain" description="Type IV secretion system coupling protein TraD DNA-binding" evidence="2">
    <location>
        <begin position="181"/>
        <end position="221"/>
    </location>
</feature>
<evidence type="ECO:0000259" key="3">
    <source>
        <dbReference type="Pfam" id="PF12615"/>
    </source>
</evidence>
<keyword evidence="1" id="KW-0472">Membrane</keyword>
<feature type="non-terminal residue" evidence="4">
    <location>
        <position position="221"/>
    </location>
</feature>
<dbReference type="InterPro" id="IPR027417">
    <property type="entry name" value="P-loop_NTPase"/>
</dbReference>
<keyword evidence="5" id="KW-1185">Reference proteome</keyword>
<dbReference type="InterPro" id="IPR022585">
    <property type="entry name" value="TraD_N"/>
</dbReference>